<dbReference type="InterPro" id="IPR058647">
    <property type="entry name" value="BSH_CzcB-like"/>
</dbReference>
<dbReference type="SUPFAM" id="SSF111369">
    <property type="entry name" value="HlyD-like secretion proteins"/>
    <property type="match status" value="1"/>
</dbReference>
<dbReference type="InterPro" id="IPR006143">
    <property type="entry name" value="RND_pump_MFP"/>
</dbReference>
<evidence type="ECO:0000259" key="3">
    <source>
        <dbReference type="Pfam" id="PF25973"/>
    </source>
</evidence>
<dbReference type="InterPro" id="IPR058792">
    <property type="entry name" value="Beta-barrel_RND_2"/>
</dbReference>
<feature type="domain" description="CusB-like beta-barrel" evidence="2">
    <location>
        <begin position="229"/>
        <end position="300"/>
    </location>
</feature>
<sequence>MKPSFNWLLIPALASLYACSSAGSETKKAEAKPAAPARLESTQVREMQPSKEVTLPGELLPWNRVNLYAKVKGFVRQVSVDRGTWVRKGQVLVQLEAPEVLAEVNQAQAQVQAQQANLIQQQSKYRASKLTYRRLLETNRMEGAVSLQEIDQAQSRMEADSALVLSAQESVQASKANLRSKQDLKQYLTLTAPFDGVIIERNISPGALVGAGEAGKPLLVLEDSRTLRLTVAIPEAYANQLGKKSTVDFTVNAIPERVFKGSLARSAESLQAAQRSMMAEFDIPNTKGELKAGMYAQVRLPVERSQPTLFVPRTAVVTSSEKVFVIRMNGDKAQWVTVDTGNTLDSLVEVFGNVKAGDVLVRKASEEIRDGQTVRVN</sequence>
<evidence type="ECO:0000259" key="4">
    <source>
        <dbReference type="Pfam" id="PF25989"/>
    </source>
</evidence>
<dbReference type="PANTHER" id="PTHR30469">
    <property type="entry name" value="MULTIDRUG RESISTANCE PROTEIN MDTA"/>
    <property type="match status" value="1"/>
</dbReference>
<dbReference type="InterPro" id="IPR058637">
    <property type="entry name" value="YknX-like_C"/>
</dbReference>
<dbReference type="AlphaFoldDB" id="A0A2S7IP69"/>
<dbReference type="Gene3D" id="2.40.50.100">
    <property type="match status" value="1"/>
</dbReference>
<protein>
    <submittedName>
        <fullName evidence="5">Efflux RND transporter periplasmic adaptor subunit</fullName>
    </submittedName>
</protein>
<comment type="caution">
    <text evidence="5">The sequence shown here is derived from an EMBL/GenBank/DDBJ whole genome shotgun (WGS) entry which is preliminary data.</text>
</comment>
<dbReference type="PROSITE" id="PS51257">
    <property type="entry name" value="PROKAR_LIPOPROTEIN"/>
    <property type="match status" value="1"/>
</dbReference>
<dbReference type="Gene3D" id="2.40.30.170">
    <property type="match status" value="1"/>
</dbReference>
<keyword evidence="6" id="KW-1185">Reference proteome</keyword>
<dbReference type="PANTHER" id="PTHR30469:SF37">
    <property type="entry name" value="RAGD PROTEIN"/>
    <property type="match status" value="1"/>
</dbReference>
<dbReference type="RefSeq" id="WP_104710976.1">
    <property type="nucleotide sequence ID" value="NZ_PTRA01000001.1"/>
</dbReference>
<dbReference type="Gene3D" id="1.10.287.470">
    <property type="entry name" value="Helix hairpin bin"/>
    <property type="match status" value="1"/>
</dbReference>
<gene>
    <name evidence="5" type="ORF">C5O19_07400</name>
</gene>
<dbReference type="Pfam" id="PF25954">
    <property type="entry name" value="Beta-barrel_RND_2"/>
    <property type="match status" value="1"/>
</dbReference>
<organism evidence="5 6">
    <name type="scientific">Siphonobacter curvatus</name>
    <dbReference type="NCBI Taxonomy" id="2094562"/>
    <lineage>
        <taxon>Bacteria</taxon>
        <taxon>Pseudomonadati</taxon>
        <taxon>Bacteroidota</taxon>
        <taxon>Cytophagia</taxon>
        <taxon>Cytophagales</taxon>
        <taxon>Cytophagaceae</taxon>
        <taxon>Siphonobacter</taxon>
    </lineage>
</organism>
<dbReference type="Gene3D" id="2.40.420.20">
    <property type="match status" value="1"/>
</dbReference>
<comment type="similarity">
    <text evidence="1">Belongs to the membrane fusion protein (MFP) (TC 8.A.1) family.</text>
</comment>
<dbReference type="EMBL" id="PTRA01000001">
    <property type="protein sequence ID" value="PQA59466.1"/>
    <property type="molecule type" value="Genomic_DNA"/>
</dbReference>
<dbReference type="OrthoDB" id="1114717at2"/>
<dbReference type="Pfam" id="PF25989">
    <property type="entry name" value="YknX_C"/>
    <property type="match status" value="1"/>
</dbReference>
<accession>A0A2S7IP69</accession>
<dbReference type="GO" id="GO:0015562">
    <property type="term" value="F:efflux transmembrane transporter activity"/>
    <property type="evidence" value="ECO:0007669"/>
    <property type="project" value="TreeGrafter"/>
</dbReference>
<evidence type="ECO:0000313" key="5">
    <source>
        <dbReference type="EMBL" id="PQA59466.1"/>
    </source>
</evidence>
<evidence type="ECO:0000256" key="1">
    <source>
        <dbReference type="ARBA" id="ARBA00009477"/>
    </source>
</evidence>
<dbReference type="GO" id="GO:1990281">
    <property type="term" value="C:efflux pump complex"/>
    <property type="evidence" value="ECO:0007669"/>
    <property type="project" value="TreeGrafter"/>
</dbReference>
<feature type="domain" description="CzcB-like barrel-sandwich hybrid" evidence="3">
    <location>
        <begin position="66"/>
        <end position="211"/>
    </location>
</feature>
<dbReference type="Pfam" id="PF25973">
    <property type="entry name" value="BSH_CzcB"/>
    <property type="match status" value="1"/>
</dbReference>
<evidence type="ECO:0000259" key="2">
    <source>
        <dbReference type="Pfam" id="PF25954"/>
    </source>
</evidence>
<reference evidence="6" key="1">
    <citation type="submission" date="2018-02" db="EMBL/GenBank/DDBJ databases">
        <title>Genome sequencing of Solimonas sp. HR-BB.</title>
        <authorList>
            <person name="Lee Y."/>
            <person name="Jeon C.O."/>
        </authorList>
    </citation>
    <scope>NUCLEOTIDE SEQUENCE [LARGE SCALE GENOMIC DNA]</scope>
    <source>
        <strain evidence="6">HR-U</strain>
    </source>
</reference>
<feature type="domain" description="YknX-like C-terminal permuted SH3-like" evidence="4">
    <location>
        <begin position="310"/>
        <end position="376"/>
    </location>
</feature>
<name>A0A2S7IP69_9BACT</name>
<proteinExistence type="inferred from homology"/>
<dbReference type="Proteomes" id="UP000239590">
    <property type="component" value="Unassembled WGS sequence"/>
</dbReference>
<evidence type="ECO:0000313" key="6">
    <source>
        <dbReference type="Proteomes" id="UP000239590"/>
    </source>
</evidence>
<dbReference type="NCBIfam" id="TIGR01730">
    <property type="entry name" value="RND_mfp"/>
    <property type="match status" value="1"/>
</dbReference>